<evidence type="ECO:0000256" key="16">
    <source>
        <dbReference type="HAMAP-Rule" id="MF_01274"/>
    </source>
</evidence>
<dbReference type="GO" id="GO:0005524">
    <property type="term" value="F:ATP binding"/>
    <property type="evidence" value="ECO:0007669"/>
    <property type="project" value="UniProtKB-UniRule"/>
</dbReference>
<keyword evidence="7 16" id="KW-0963">Cytoplasm</keyword>
<comment type="catalytic activity">
    <reaction evidence="1 16">
        <text>(R)-pantothenate + ATP = (R)-4'-phosphopantothenate + ADP + H(+)</text>
        <dbReference type="Rhea" id="RHEA:16373"/>
        <dbReference type="ChEBI" id="CHEBI:10986"/>
        <dbReference type="ChEBI" id="CHEBI:15378"/>
        <dbReference type="ChEBI" id="CHEBI:29032"/>
        <dbReference type="ChEBI" id="CHEBI:30616"/>
        <dbReference type="ChEBI" id="CHEBI:456216"/>
        <dbReference type="EC" id="2.7.1.33"/>
    </reaction>
</comment>
<evidence type="ECO:0000313" key="18">
    <source>
        <dbReference type="Proteomes" id="UP000630660"/>
    </source>
</evidence>
<dbReference type="Gene3D" id="3.30.420.40">
    <property type="match status" value="2"/>
</dbReference>
<dbReference type="InterPro" id="IPR043129">
    <property type="entry name" value="ATPase_NBD"/>
</dbReference>
<evidence type="ECO:0000256" key="3">
    <source>
        <dbReference type="ARBA" id="ARBA00004496"/>
    </source>
</evidence>
<evidence type="ECO:0000256" key="9">
    <source>
        <dbReference type="ARBA" id="ARBA00022741"/>
    </source>
</evidence>
<evidence type="ECO:0000256" key="15">
    <source>
        <dbReference type="ARBA" id="ARBA00040883"/>
    </source>
</evidence>
<dbReference type="PANTHER" id="PTHR34265">
    <property type="entry name" value="TYPE III PANTOTHENATE KINASE"/>
    <property type="match status" value="1"/>
</dbReference>
<dbReference type="Proteomes" id="UP000630660">
    <property type="component" value="Unassembled WGS sequence"/>
</dbReference>
<keyword evidence="16" id="KW-0479">Metal-binding</keyword>
<accession>A0A9D5K9E1</accession>
<dbReference type="EMBL" id="WJKJ01000227">
    <property type="protein sequence ID" value="MBD3364893.1"/>
    <property type="molecule type" value="Genomic_DNA"/>
</dbReference>
<feature type="binding site" evidence="16">
    <location>
        <position position="95"/>
    </location>
    <ligand>
        <name>substrate</name>
    </ligand>
</feature>
<evidence type="ECO:0000256" key="5">
    <source>
        <dbReference type="ARBA" id="ARBA00011738"/>
    </source>
</evidence>
<keyword evidence="9 16" id="KW-0547">Nucleotide-binding</keyword>
<sequence>MIILVDVGNSVVKIASVQDKVIAPLARISSRHLRTEDDIWIAFKSLGIQKPTDTVICSVIPDLTGKFAGMFRNRYNIGRPLVVSSYINTGVELEYKKLSELGADRIANVVGAHFEYGKDIAVVDFGTATTVDFVTADARYLGGVIAPGIVASHRHLVASTSRLTEVELKKPDTFIGQTTEECLVSGFYLMTVGIIEAARAAVRNEQKLDFTFIATGGFAERFARFSTNIGIVDRDLTLKGLYHLYRLNKEDA</sequence>
<evidence type="ECO:0000256" key="2">
    <source>
        <dbReference type="ARBA" id="ARBA00001958"/>
    </source>
</evidence>
<feature type="binding site" evidence="16">
    <location>
        <position position="124"/>
    </location>
    <ligand>
        <name>K(+)</name>
        <dbReference type="ChEBI" id="CHEBI:29103"/>
    </ligand>
</feature>
<comment type="pathway">
    <text evidence="4 16">Cofactor biosynthesis; coenzyme A biosynthesis; CoA from (R)-pantothenate: step 1/5.</text>
</comment>
<evidence type="ECO:0000256" key="6">
    <source>
        <dbReference type="ARBA" id="ARBA00012102"/>
    </source>
</evidence>
<keyword evidence="8 16" id="KW-0808">Transferase</keyword>
<feature type="binding site" evidence="16">
    <location>
        <position position="127"/>
    </location>
    <ligand>
        <name>ATP</name>
        <dbReference type="ChEBI" id="CHEBI:30616"/>
    </ligand>
</feature>
<comment type="similarity">
    <text evidence="14 16">Belongs to the type III pantothenate kinase family.</text>
</comment>
<evidence type="ECO:0000256" key="10">
    <source>
        <dbReference type="ARBA" id="ARBA00022777"/>
    </source>
</evidence>
<evidence type="ECO:0000256" key="1">
    <source>
        <dbReference type="ARBA" id="ARBA00001206"/>
    </source>
</evidence>
<dbReference type="SUPFAM" id="SSF53067">
    <property type="entry name" value="Actin-like ATPase domain"/>
    <property type="match status" value="2"/>
</dbReference>
<dbReference type="NCBIfam" id="TIGR00671">
    <property type="entry name" value="baf"/>
    <property type="match status" value="1"/>
</dbReference>
<feature type="active site" description="Proton acceptor" evidence="16">
    <location>
        <position position="104"/>
    </location>
</feature>
<dbReference type="InterPro" id="IPR004619">
    <property type="entry name" value="Type_III_PanK"/>
</dbReference>
<reference evidence="17" key="1">
    <citation type="submission" date="2019-11" db="EMBL/GenBank/DDBJ databases">
        <title>Microbial mats filling the niche in hypersaline microbial mats.</title>
        <authorList>
            <person name="Wong H.L."/>
            <person name="Macleod F.I."/>
            <person name="White R.A. III"/>
            <person name="Burns B.P."/>
        </authorList>
    </citation>
    <scope>NUCLEOTIDE SEQUENCE</scope>
    <source>
        <strain evidence="17">Bin_327</strain>
    </source>
</reference>
<dbReference type="GO" id="GO:0046872">
    <property type="term" value="F:metal ion binding"/>
    <property type="evidence" value="ECO:0007669"/>
    <property type="project" value="UniProtKB-KW"/>
</dbReference>
<keyword evidence="13 16" id="KW-0173">Coenzyme A biosynthesis</keyword>
<dbReference type="GO" id="GO:0005737">
    <property type="term" value="C:cytoplasm"/>
    <property type="evidence" value="ECO:0007669"/>
    <property type="project" value="UniProtKB-SubCell"/>
</dbReference>
<feature type="binding site" evidence="16">
    <location>
        <position position="179"/>
    </location>
    <ligand>
        <name>substrate</name>
    </ligand>
</feature>
<dbReference type="GO" id="GO:0004594">
    <property type="term" value="F:pantothenate kinase activity"/>
    <property type="evidence" value="ECO:0007669"/>
    <property type="project" value="UniProtKB-UniRule"/>
</dbReference>
<comment type="function">
    <text evidence="16">Catalyzes the phosphorylation of pantothenate (Pan), the first step in CoA biosynthesis.</text>
</comment>
<keyword evidence="10 16" id="KW-0418">Kinase</keyword>
<protein>
    <recommendedName>
        <fullName evidence="15 16">Type III pantothenate kinase</fullName>
        <ecNumber evidence="6 16">2.7.1.33</ecNumber>
    </recommendedName>
    <alternativeName>
        <fullName evidence="16">PanK-III</fullName>
    </alternativeName>
    <alternativeName>
        <fullName evidence="16">Pantothenic acid kinase</fullName>
    </alternativeName>
</protein>
<comment type="subunit">
    <text evidence="5 16">Homodimer.</text>
</comment>
<comment type="cofactor">
    <cofactor evidence="16">
        <name>NH4(+)</name>
        <dbReference type="ChEBI" id="CHEBI:28938"/>
    </cofactor>
    <cofactor evidence="16">
        <name>K(+)</name>
        <dbReference type="ChEBI" id="CHEBI:29103"/>
    </cofactor>
    <text evidence="16">A monovalent cation. Ammonium or potassium.</text>
</comment>
<comment type="cofactor">
    <cofactor evidence="2">
        <name>K(+)</name>
        <dbReference type="ChEBI" id="CHEBI:29103"/>
    </cofactor>
</comment>
<dbReference type="PANTHER" id="PTHR34265:SF1">
    <property type="entry name" value="TYPE III PANTOTHENATE KINASE"/>
    <property type="match status" value="1"/>
</dbReference>
<evidence type="ECO:0000256" key="7">
    <source>
        <dbReference type="ARBA" id="ARBA00022490"/>
    </source>
</evidence>
<dbReference type="AlphaFoldDB" id="A0A9D5K9E1"/>
<gene>
    <name evidence="16" type="primary">coaX</name>
    <name evidence="17" type="ORF">GF359_06730</name>
</gene>
<keyword evidence="12 16" id="KW-0630">Potassium</keyword>
<evidence type="ECO:0000256" key="12">
    <source>
        <dbReference type="ARBA" id="ARBA00022958"/>
    </source>
</evidence>
<evidence type="ECO:0000256" key="14">
    <source>
        <dbReference type="ARBA" id="ARBA00038036"/>
    </source>
</evidence>
<comment type="caution">
    <text evidence="17">The sequence shown here is derived from an EMBL/GenBank/DDBJ whole genome shotgun (WGS) entry which is preliminary data.</text>
</comment>
<comment type="subcellular location">
    <subcellularLocation>
        <location evidence="3 16">Cytoplasm</location>
    </subcellularLocation>
</comment>
<dbReference type="HAMAP" id="MF_01274">
    <property type="entry name" value="Pantothen_kinase_3"/>
    <property type="match status" value="1"/>
</dbReference>
<dbReference type="GO" id="GO:0015937">
    <property type="term" value="P:coenzyme A biosynthetic process"/>
    <property type="evidence" value="ECO:0007669"/>
    <property type="project" value="UniProtKB-UniRule"/>
</dbReference>
<evidence type="ECO:0000313" key="17">
    <source>
        <dbReference type="EMBL" id="MBD3364893.1"/>
    </source>
</evidence>
<evidence type="ECO:0000256" key="4">
    <source>
        <dbReference type="ARBA" id="ARBA00005225"/>
    </source>
</evidence>
<feature type="binding site" evidence="16">
    <location>
        <begin position="6"/>
        <end position="13"/>
    </location>
    <ligand>
        <name>ATP</name>
        <dbReference type="ChEBI" id="CHEBI:30616"/>
    </ligand>
</feature>
<feature type="binding site" evidence="16">
    <location>
        <begin position="102"/>
        <end position="105"/>
    </location>
    <ligand>
        <name>substrate</name>
    </ligand>
</feature>
<dbReference type="EC" id="2.7.1.33" evidence="6 16"/>
<organism evidence="17 18">
    <name type="scientific">candidate division WOR-3 bacterium</name>
    <dbReference type="NCBI Taxonomy" id="2052148"/>
    <lineage>
        <taxon>Bacteria</taxon>
        <taxon>Bacteria division WOR-3</taxon>
    </lineage>
</organism>
<keyword evidence="11 16" id="KW-0067">ATP-binding</keyword>
<name>A0A9D5K9E1_UNCW3</name>
<evidence type="ECO:0000256" key="8">
    <source>
        <dbReference type="ARBA" id="ARBA00022679"/>
    </source>
</evidence>
<evidence type="ECO:0000256" key="11">
    <source>
        <dbReference type="ARBA" id="ARBA00022840"/>
    </source>
</evidence>
<evidence type="ECO:0000256" key="13">
    <source>
        <dbReference type="ARBA" id="ARBA00022993"/>
    </source>
</evidence>
<dbReference type="CDD" id="cd24015">
    <property type="entry name" value="ASKHA_NBD_PanK-III"/>
    <property type="match status" value="1"/>
</dbReference>
<dbReference type="Pfam" id="PF03309">
    <property type="entry name" value="Pan_kinase"/>
    <property type="match status" value="1"/>
</dbReference>
<proteinExistence type="inferred from homology"/>